<keyword evidence="1 6" id="KW-0963">Cytoplasm</keyword>
<comment type="pathway">
    <text evidence="6">Purine metabolism; IMP biosynthesis via de novo pathway; 5-amino-1-(5-phospho-D-ribosyl)imidazole from N(2)-formyl-N(1)-(5-phospho-D-ribosyl)glycinamide: step 1/2.</text>
</comment>
<organism evidence="7">
    <name type="scientific">Candidatus Methanophagaceae archaeon ANME-1 ERB6</name>
    <dbReference type="NCBI Taxonomy" id="2759912"/>
    <lineage>
        <taxon>Archaea</taxon>
        <taxon>Methanobacteriati</taxon>
        <taxon>Methanobacteriota</taxon>
        <taxon>Stenosarchaea group</taxon>
        <taxon>Methanomicrobia</taxon>
        <taxon>Candidatus Methanophagales</taxon>
        <taxon>Candidatus Methanophagaceae</taxon>
    </lineage>
</organism>
<comment type="catalytic activity">
    <reaction evidence="6">
        <text>N(2)-formyl-N(1)-(5-phospho-beta-D-ribosyl)glycinamide + L-glutamine + ATP + H2O = 2-formamido-N(1)-(5-O-phospho-beta-D-ribosyl)acetamidine + L-glutamate + ADP + phosphate + H(+)</text>
        <dbReference type="Rhea" id="RHEA:17129"/>
        <dbReference type="ChEBI" id="CHEBI:15377"/>
        <dbReference type="ChEBI" id="CHEBI:15378"/>
        <dbReference type="ChEBI" id="CHEBI:29985"/>
        <dbReference type="ChEBI" id="CHEBI:30616"/>
        <dbReference type="ChEBI" id="CHEBI:43474"/>
        <dbReference type="ChEBI" id="CHEBI:58359"/>
        <dbReference type="ChEBI" id="CHEBI:147286"/>
        <dbReference type="ChEBI" id="CHEBI:147287"/>
        <dbReference type="ChEBI" id="CHEBI:456216"/>
        <dbReference type="EC" id="6.3.5.3"/>
    </reaction>
</comment>
<dbReference type="Gene3D" id="3.30.1280.10">
    <property type="entry name" value="Phosphoribosylformylglycinamidine synthase subunit PurS"/>
    <property type="match status" value="1"/>
</dbReference>
<evidence type="ECO:0000256" key="6">
    <source>
        <dbReference type="HAMAP-Rule" id="MF_01926"/>
    </source>
</evidence>
<dbReference type="HAMAP" id="MF_01926">
    <property type="entry name" value="PurS"/>
    <property type="match status" value="1"/>
</dbReference>
<reference evidence="7" key="1">
    <citation type="submission" date="2020-06" db="EMBL/GenBank/DDBJ databases">
        <title>Unique genomic features of the anaerobic methanotrophic archaea.</title>
        <authorList>
            <person name="Chadwick G.L."/>
            <person name="Skennerton C.T."/>
            <person name="Laso-Perez R."/>
            <person name="Leu A.O."/>
            <person name="Speth D.R."/>
            <person name="Yu H."/>
            <person name="Morgan-Lang C."/>
            <person name="Hatzenpichler R."/>
            <person name="Goudeau D."/>
            <person name="Malmstrom R."/>
            <person name="Brazelton W.J."/>
            <person name="Woyke T."/>
            <person name="Hallam S.J."/>
            <person name="Tyson G.W."/>
            <person name="Wegener G."/>
            <person name="Boetius A."/>
            <person name="Orphan V."/>
        </authorList>
    </citation>
    <scope>NUCLEOTIDE SEQUENCE</scope>
</reference>
<keyword evidence="5 6" id="KW-0067">ATP-binding</keyword>
<dbReference type="GO" id="GO:0005524">
    <property type="term" value="F:ATP binding"/>
    <property type="evidence" value="ECO:0007669"/>
    <property type="project" value="UniProtKB-UniRule"/>
</dbReference>
<comment type="subcellular location">
    <subcellularLocation>
        <location evidence="6">Cytoplasm</location>
    </subcellularLocation>
</comment>
<proteinExistence type="inferred from homology"/>
<dbReference type="UniPathway" id="UPA00074">
    <property type="reaction ID" value="UER00128"/>
</dbReference>
<evidence type="ECO:0000256" key="1">
    <source>
        <dbReference type="ARBA" id="ARBA00022490"/>
    </source>
</evidence>
<dbReference type="GO" id="GO:0005737">
    <property type="term" value="C:cytoplasm"/>
    <property type="evidence" value="ECO:0007669"/>
    <property type="project" value="UniProtKB-SubCell"/>
</dbReference>
<evidence type="ECO:0000256" key="2">
    <source>
        <dbReference type="ARBA" id="ARBA00022598"/>
    </source>
</evidence>
<keyword evidence="2 6" id="KW-0436">Ligase</keyword>
<evidence type="ECO:0000256" key="4">
    <source>
        <dbReference type="ARBA" id="ARBA00022755"/>
    </source>
</evidence>
<dbReference type="NCBIfam" id="NF004630">
    <property type="entry name" value="PRK05974.1"/>
    <property type="match status" value="1"/>
</dbReference>
<dbReference type="GO" id="GO:0004642">
    <property type="term" value="F:phosphoribosylformylglycinamidine synthase activity"/>
    <property type="evidence" value="ECO:0007669"/>
    <property type="project" value="UniProtKB-UniRule"/>
</dbReference>
<dbReference type="NCBIfam" id="TIGR00302">
    <property type="entry name" value="phosphoribosylformylglycinamidine synthase subunit PurS"/>
    <property type="match status" value="1"/>
</dbReference>
<dbReference type="AlphaFoldDB" id="A0A7G9YXW3"/>
<dbReference type="SUPFAM" id="SSF82697">
    <property type="entry name" value="PurS-like"/>
    <property type="match status" value="1"/>
</dbReference>
<dbReference type="InterPro" id="IPR036604">
    <property type="entry name" value="PurS-like_sf"/>
</dbReference>
<evidence type="ECO:0000256" key="3">
    <source>
        <dbReference type="ARBA" id="ARBA00022741"/>
    </source>
</evidence>
<evidence type="ECO:0000256" key="5">
    <source>
        <dbReference type="ARBA" id="ARBA00022840"/>
    </source>
</evidence>
<dbReference type="PANTHER" id="PTHR34696">
    <property type="entry name" value="PHOSPHORIBOSYLFORMYLGLYCINAMIDINE SYNTHASE SUBUNIT PURS"/>
    <property type="match status" value="1"/>
</dbReference>
<keyword evidence="4 6" id="KW-0658">Purine biosynthesis</keyword>
<dbReference type="GO" id="GO:0006189">
    <property type="term" value="P:'de novo' IMP biosynthetic process"/>
    <property type="evidence" value="ECO:0007669"/>
    <property type="project" value="UniProtKB-UniRule"/>
</dbReference>
<comment type="function">
    <text evidence="6">Part of the phosphoribosylformylglycinamidine synthase complex involved in the purines biosynthetic pathway. Catalyzes the ATP-dependent conversion of formylglycinamide ribonucleotide (FGAR) and glutamine to yield formylglycinamidine ribonucleotide (FGAM) and glutamate. The FGAM synthase complex is composed of three subunits. PurQ produces an ammonia molecule by converting glutamine to glutamate. PurL transfers the ammonia molecule to FGAR to form FGAM in an ATP-dependent manner. PurS interacts with PurQ and PurL and is thought to assist in the transfer of the ammonia molecule from PurQ to PurL.</text>
</comment>
<dbReference type="EC" id="6.3.5.3" evidence="6"/>
<evidence type="ECO:0000313" key="7">
    <source>
        <dbReference type="EMBL" id="QNO52847.1"/>
    </source>
</evidence>
<dbReference type="PANTHER" id="PTHR34696:SF1">
    <property type="entry name" value="PHOSPHORIBOSYLFORMYLGLYCINAMIDINE SYNTHASE SUBUNIT PURS"/>
    <property type="match status" value="1"/>
</dbReference>
<comment type="similarity">
    <text evidence="6">Belongs to the PurS family.</text>
</comment>
<name>A0A7G9YXW3_9EURY</name>
<dbReference type="Pfam" id="PF02700">
    <property type="entry name" value="PurS"/>
    <property type="match status" value="1"/>
</dbReference>
<accession>A0A7G9YXW3</accession>
<comment type="subunit">
    <text evidence="6">Part of the FGAM synthase complex composed of 1 PurL, 1 PurQ and 2 PurS subunits.</text>
</comment>
<protein>
    <recommendedName>
        <fullName evidence="6">Phosphoribosylformylglycinamidine synthase subunit PurS</fullName>
        <shortName evidence="6">FGAM synthase</shortName>
        <ecNumber evidence="6">6.3.5.3</ecNumber>
    </recommendedName>
    <alternativeName>
        <fullName evidence="6">Formylglycinamide ribonucleotide amidotransferase subunit III</fullName>
        <shortName evidence="6">FGAR amidotransferase III</shortName>
        <shortName evidence="6">FGAR-AT III</shortName>
    </alternativeName>
    <alternativeName>
        <fullName evidence="6">Phosphoribosylformylglycinamidine synthase subunit III</fullName>
    </alternativeName>
</protein>
<dbReference type="EMBL" id="MT631523">
    <property type="protein sequence ID" value="QNO52847.1"/>
    <property type="molecule type" value="Genomic_DNA"/>
</dbReference>
<gene>
    <name evidence="6 7" type="primary">purS</name>
    <name evidence="7" type="ORF">EIAEIAFH_00001</name>
</gene>
<keyword evidence="3 6" id="KW-0547">Nucleotide-binding</keyword>
<dbReference type="InterPro" id="IPR003850">
    <property type="entry name" value="PurS"/>
</dbReference>
<sequence length="89" mass="10124">MTMELNVTIKLKHGVADPEGENTKKALNLLGFRDVRSVKSLKSFRIEIVPGEGEDEEKVKQEVEEMCRKLLANPVIHDYDITVVKSEKK</sequence>